<dbReference type="AlphaFoldDB" id="A0A7X0UIX0"/>
<dbReference type="RefSeq" id="WP_184849808.1">
    <property type="nucleotide sequence ID" value="NZ_JABZEH010000001.1"/>
</dbReference>
<proteinExistence type="predicted"/>
<dbReference type="EMBL" id="JAIVEX010000015">
    <property type="protein sequence ID" value="MDB0524530.1"/>
    <property type="molecule type" value="Genomic_DNA"/>
</dbReference>
<name>A0A7X0UIX0_RALSL</name>
<evidence type="ECO:0000313" key="1">
    <source>
        <dbReference type="EMBL" id="MDB0524530.1"/>
    </source>
</evidence>
<reference evidence="1" key="1">
    <citation type="submission" date="2021-09" db="EMBL/GenBank/DDBJ databases">
        <title>Genomic analysis of Ralstonia spp.</title>
        <authorList>
            <person name="Aburjaile F."/>
            <person name="Ariute J.C."/>
            <person name="Pais A.K.L."/>
            <person name="Albuquerque G.M.R."/>
            <person name="Silva A.M.F."/>
            <person name="Brenig B."/>
            <person name="Azevedo V."/>
            <person name="Matiuzzi M."/>
            <person name="Ramos R."/>
            <person name="Goes-Neto A."/>
            <person name="Soares S."/>
            <person name="Iseppon A.M.B."/>
            <person name="Souza E."/>
            <person name="Gama M."/>
        </authorList>
    </citation>
    <scope>NUCLEOTIDE SEQUENCE</scope>
    <source>
        <strain evidence="1">B4</strain>
    </source>
</reference>
<accession>A0A7X0UIX0</accession>
<protein>
    <submittedName>
        <fullName evidence="1">Uncharacterized protein</fullName>
    </submittedName>
</protein>
<organism evidence="1 2">
    <name type="scientific">Ralstonia solanacearum</name>
    <name type="common">Pseudomonas solanacearum</name>
    <dbReference type="NCBI Taxonomy" id="305"/>
    <lineage>
        <taxon>Bacteria</taxon>
        <taxon>Pseudomonadati</taxon>
        <taxon>Pseudomonadota</taxon>
        <taxon>Betaproteobacteria</taxon>
        <taxon>Burkholderiales</taxon>
        <taxon>Burkholderiaceae</taxon>
        <taxon>Ralstonia</taxon>
        <taxon>Ralstonia solanacearum species complex</taxon>
    </lineage>
</organism>
<dbReference type="Proteomes" id="UP001143674">
    <property type="component" value="Unassembled WGS sequence"/>
</dbReference>
<sequence>MRNSTTQNRTVPEQVSAIAHQGAGEVEVAHFFLKSLGAVVGAIARLNTDTKTPEAAREFALHDLIGLAEYLVESGAGGAEHAARELREIAEGVCHG</sequence>
<gene>
    <name evidence="1" type="ORF">LBW55_23245</name>
</gene>
<evidence type="ECO:0000313" key="2">
    <source>
        <dbReference type="Proteomes" id="UP001143674"/>
    </source>
</evidence>
<comment type="caution">
    <text evidence="1">The sequence shown here is derived from an EMBL/GenBank/DDBJ whole genome shotgun (WGS) entry which is preliminary data.</text>
</comment>